<keyword evidence="2 3" id="KW-0378">Hydrolase</keyword>
<keyword evidence="6" id="KW-1185">Reference proteome</keyword>
<dbReference type="PROSITE" id="PS00122">
    <property type="entry name" value="CARBOXYLESTERASE_B_1"/>
    <property type="match status" value="1"/>
</dbReference>
<dbReference type="EC" id="3.1.1.-" evidence="3"/>
<dbReference type="GO" id="GO:0016787">
    <property type="term" value="F:hydrolase activity"/>
    <property type="evidence" value="ECO:0007669"/>
    <property type="project" value="UniProtKB-KW"/>
</dbReference>
<evidence type="ECO:0000256" key="2">
    <source>
        <dbReference type="ARBA" id="ARBA00022801"/>
    </source>
</evidence>
<proteinExistence type="inferred from homology"/>
<dbReference type="InterPro" id="IPR019826">
    <property type="entry name" value="Carboxylesterase_B_AS"/>
</dbReference>
<dbReference type="AlphaFoldDB" id="A0A0C9SS09"/>
<dbReference type="EMBL" id="KN819393">
    <property type="protein sequence ID" value="KIJ10879.1"/>
    <property type="molecule type" value="Genomic_DNA"/>
</dbReference>
<dbReference type="InterPro" id="IPR029058">
    <property type="entry name" value="AB_hydrolase_fold"/>
</dbReference>
<dbReference type="Gene3D" id="3.40.50.1820">
    <property type="entry name" value="alpha/beta hydrolase"/>
    <property type="match status" value="1"/>
</dbReference>
<dbReference type="HOGENOM" id="CLU_877433_0_0_1"/>
<name>A0A0C9SS09_PAXIN</name>
<comment type="similarity">
    <text evidence="1 3">Belongs to the type-B carboxylesterase/lipase family.</text>
</comment>
<dbReference type="Pfam" id="PF00135">
    <property type="entry name" value="COesterase"/>
    <property type="match status" value="1"/>
</dbReference>
<sequence length="317" mass="34550">MACIPTTCPTIPIAAEVLIRERVPSSWDRVRASSVSLKLAIFSATAHGLACSQQATEIPIVSGLPTETLDYLTLFSNSIVATPFAAFGLLASQEVKDAGVGNLGLRDQRLALYWIQKYICAFGGDPPKVTIWGESAGAVSVALHMVTNDGNPDGLFRAAFMQSGSLLPVDNILQGQTYYDALVSETGCLNASDTLQYLREAPYEVLFDAGMCAYDRVSFKSLVLTWRPRVDAVFITDDPQKLVQQGSVADVPFVNGECDDEGTLFSFSTLNITQVTSLESRRTVRGLSTISLRTDAQFEEYVQTYWLPEAMASKRCN</sequence>
<protein>
    <recommendedName>
        <fullName evidence="3">Carboxylic ester hydrolase</fullName>
        <ecNumber evidence="3">3.1.1.-</ecNumber>
    </recommendedName>
</protein>
<dbReference type="OrthoDB" id="408631at2759"/>
<accession>A0A0C9SS09</accession>
<dbReference type="Proteomes" id="UP000053647">
    <property type="component" value="Unassembled WGS sequence"/>
</dbReference>
<dbReference type="InterPro" id="IPR050309">
    <property type="entry name" value="Type-B_Carboxylest/Lipase"/>
</dbReference>
<reference evidence="5 6" key="1">
    <citation type="submission" date="2014-06" db="EMBL/GenBank/DDBJ databases">
        <authorList>
            <consortium name="DOE Joint Genome Institute"/>
            <person name="Kuo A."/>
            <person name="Kohler A."/>
            <person name="Nagy L.G."/>
            <person name="Floudas D."/>
            <person name="Copeland A."/>
            <person name="Barry K.W."/>
            <person name="Cichocki N."/>
            <person name="Veneault-Fourrey C."/>
            <person name="LaButti K."/>
            <person name="Lindquist E.A."/>
            <person name="Lipzen A."/>
            <person name="Lundell T."/>
            <person name="Morin E."/>
            <person name="Murat C."/>
            <person name="Sun H."/>
            <person name="Tunlid A."/>
            <person name="Henrissat B."/>
            <person name="Grigoriev I.V."/>
            <person name="Hibbett D.S."/>
            <person name="Martin F."/>
            <person name="Nordberg H.P."/>
            <person name="Cantor M.N."/>
            <person name="Hua S.X."/>
        </authorList>
    </citation>
    <scope>NUCLEOTIDE SEQUENCE [LARGE SCALE GENOMIC DNA]</scope>
    <source>
        <strain evidence="5 6">ATCC 200175</strain>
    </source>
</reference>
<gene>
    <name evidence="5" type="ORF">PAXINDRAFT_16162</name>
</gene>
<evidence type="ECO:0000259" key="4">
    <source>
        <dbReference type="Pfam" id="PF00135"/>
    </source>
</evidence>
<evidence type="ECO:0000313" key="5">
    <source>
        <dbReference type="EMBL" id="KIJ10879.1"/>
    </source>
</evidence>
<dbReference type="PANTHER" id="PTHR11559">
    <property type="entry name" value="CARBOXYLESTERASE"/>
    <property type="match status" value="1"/>
</dbReference>
<evidence type="ECO:0000313" key="6">
    <source>
        <dbReference type="Proteomes" id="UP000053647"/>
    </source>
</evidence>
<organism evidence="5 6">
    <name type="scientific">Paxillus involutus ATCC 200175</name>
    <dbReference type="NCBI Taxonomy" id="664439"/>
    <lineage>
        <taxon>Eukaryota</taxon>
        <taxon>Fungi</taxon>
        <taxon>Dikarya</taxon>
        <taxon>Basidiomycota</taxon>
        <taxon>Agaricomycotina</taxon>
        <taxon>Agaricomycetes</taxon>
        <taxon>Agaricomycetidae</taxon>
        <taxon>Boletales</taxon>
        <taxon>Paxilineae</taxon>
        <taxon>Paxillaceae</taxon>
        <taxon>Paxillus</taxon>
    </lineage>
</organism>
<evidence type="ECO:0000256" key="1">
    <source>
        <dbReference type="ARBA" id="ARBA00005964"/>
    </source>
</evidence>
<dbReference type="InterPro" id="IPR002018">
    <property type="entry name" value="CarbesteraseB"/>
</dbReference>
<dbReference type="SUPFAM" id="SSF53474">
    <property type="entry name" value="alpha/beta-Hydrolases"/>
    <property type="match status" value="1"/>
</dbReference>
<reference evidence="6" key="2">
    <citation type="submission" date="2015-01" db="EMBL/GenBank/DDBJ databases">
        <title>Evolutionary Origins and Diversification of the Mycorrhizal Mutualists.</title>
        <authorList>
            <consortium name="DOE Joint Genome Institute"/>
            <consortium name="Mycorrhizal Genomics Consortium"/>
            <person name="Kohler A."/>
            <person name="Kuo A."/>
            <person name="Nagy L.G."/>
            <person name="Floudas D."/>
            <person name="Copeland A."/>
            <person name="Barry K.W."/>
            <person name="Cichocki N."/>
            <person name="Veneault-Fourrey C."/>
            <person name="LaButti K."/>
            <person name="Lindquist E.A."/>
            <person name="Lipzen A."/>
            <person name="Lundell T."/>
            <person name="Morin E."/>
            <person name="Murat C."/>
            <person name="Riley R."/>
            <person name="Ohm R."/>
            <person name="Sun H."/>
            <person name="Tunlid A."/>
            <person name="Henrissat B."/>
            <person name="Grigoriev I.V."/>
            <person name="Hibbett D.S."/>
            <person name="Martin F."/>
        </authorList>
    </citation>
    <scope>NUCLEOTIDE SEQUENCE [LARGE SCALE GENOMIC DNA]</scope>
    <source>
        <strain evidence="6">ATCC 200175</strain>
    </source>
</reference>
<evidence type="ECO:0000256" key="3">
    <source>
        <dbReference type="RuleBase" id="RU361235"/>
    </source>
</evidence>
<feature type="domain" description="Carboxylesterase type B" evidence="4">
    <location>
        <begin position="87"/>
        <end position="283"/>
    </location>
</feature>